<organism evidence="5 6">
    <name type="scientific">Microbacterium ginsengiterrae</name>
    <dbReference type="NCBI Taxonomy" id="546115"/>
    <lineage>
        <taxon>Bacteria</taxon>
        <taxon>Bacillati</taxon>
        <taxon>Actinomycetota</taxon>
        <taxon>Actinomycetes</taxon>
        <taxon>Micrococcales</taxon>
        <taxon>Microbacteriaceae</taxon>
        <taxon>Microbacterium</taxon>
    </lineage>
</organism>
<accession>A0A7W9FDJ8</accession>
<dbReference type="Proteomes" id="UP000517712">
    <property type="component" value="Unassembled WGS sequence"/>
</dbReference>
<dbReference type="Pfam" id="PF00092">
    <property type="entry name" value="VWA"/>
    <property type="match status" value="1"/>
</dbReference>
<dbReference type="Pfam" id="PF19403">
    <property type="entry name" value="SpaA_2"/>
    <property type="match status" value="1"/>
</dbReference>
<feature type="domain" description="VWFA" evidence="4">
    <location>
        <begin position="335"/>
        <end position="534"/>
    </location>
</feature>
<dbReference type="RefSeq" id="WP_184283236.1">
    <property type="nucleotide sequence ID" value="NZ_BAAAPG010000001.1"/>
</dbReference>
<dbReference type="EMBL" id="JACHMU010000001">
    <property type="protein sequence ID" value="MBB5743384.1"/>
    <property type="molecule type" value="Genomic_DNA"/>
</dbReference>
<dbReference type="Gene3D" id="2.60.40.10">
    <property type="entry name" value="Immunoglobulins"/>
    <property type="match status" value="1"/>
</dbReference>
<gene>
    <name evidence="5" type="ORF">HD600_001881</name>
</gene>
<evidence type="ECO:0000313" key="6">
    <source>
        <dbReference type="Proteomes" id="UP000517712"/>
    </source>
</evidence>
<keyword evidence="6" id="KW-1185">Reference proteome</keyword>
<feature type="signal peptide" evidence="3">
    <location>
        <begin position="1"/>
        <end position="26"/>
    </location>
</feature>
<evidence type="ECO:0000256" key="3">
    <source>
        <dbReference type="SAM" id="SignalP"/>
    </source>
</evidence>
<dbReference type="InterPro" id="IPR036465">
    <property type="entry name" value="vWFA_dom_sf"/>
</dbReference>
<dbReference type="InterPro" id="IPR045826">
    <property type="entry name" value="SpaA_PFL_dom_2"/>
</dbReference>
<dbReference type="GO" id="GO:0005975">
    <property type="term" value="P:carbohydrate metabolic process"/>
    <property type="evidence" value="ECO:0007669"/>
    <property type="project" value="UniProtKB-ARBA"/>
</dbReference>
<feature type="chain" id="PRO_5030561117" description="VWFA domain-containing protein" evidence="3">
    <location>
        <begin position="27"/>
        <end position="1033"/>
    </location>
</feature>
<dbReference type="InterPro" id="IPR002035">
    <property type="entry name" value="VWF_A"/>
</dbReference>
<keyword evidence="2" id="KW-0812">Transmembrane</keyword>
<keyword evidence="2" id="KW-0472">Membrane</keyword>
<evidence type="ECO:0000313" key="5">
    <source>
        <dbReference type="EMBL" id="MBB5743384.1"/>
    </source>
</evidence>
<feature type="region of interest" description="Disordered" evidence="1">
    <location>
        <begin position="48"/>
        <end position="134"/>
    </location>
</feature>
<dbReference type="AlphaFoldDB" id="A0A7W9FDJ8"/>
<dbReference type="InterPro" id="IPR041033">
    <property type="entry name" value="SpaA_PFL_dom_1"/>
</dbReference>
<feature type="compositionally biased region" description="Low complexity" evidence="1">
    <location>
        <begin position="113"/>
        <end position="134"/>
    </location>
</feature>
<reference evidence="5 6" key="1">
    <citation type="submission" date="2020-08" db="EMBL/GenBank/DDBJ databases">
        <title>Sequencing the genomes of 1000 actinobacteria strains.</title>
        <authorList>
            <person name="Klenk H.-P."/>
        </authorList>
    </citation>
    <scope>NUCLEOTIDE SEQUENCE [LARGE SCALE GENOMIC DNA]</scope>
    <source>
        <strain evidence="5 6">DSM 24823</strain>
    </source>
</reference>
<dbReference type="Gene3D" id="3.40.50.410">
    <property type="entry name" value="von Willebrand factor, type A domain"/>
    <property type="match status" value="1"/>
</dbReference>
<evidence type="ECO:0000256" key="2">
    <source>
        <dbReference type="SAM" id="Phobius"/>
    </source>
</evidence>
<dbReference type="CDD" id="cd00198">
    <property type="entry name" value="vWFA"/>
    <property type="match status" value="1"/>
</dbReference>
<name>A0A7W9FDJ8_9MICO</name>
<comment type="caution">
    <text evidence="5">The sequence shown here is derived from an EMBL/GenBank/DDBJ whole genome shotgun (WGS) entry which is preliminary data.</text>
</comment>
<dbReference type="PROSITE" id="PS50234">
    <property type="entry name" value="VWFA"/>
    <property type="match status" value="1"/>
</dbReference>
<evidence type="ECO:0000256" key="1">
    <source>
        <dbReference type="SAM" id="MobiDB-lite"/>
    </source>
</evidence>
<feature type="compositionally biased region" description="Low complexity" evidence="1">
    <location>
        <begin position="50"/>
        <end position="80"/>
    </location>
</feature>
<protein>
    <recommendedName>
        <fullName evidence="4">VWFA domain-containing protein</fullName>
    </recommendedName>
</protein>
<dbReference type="Pfam" id="PF17802">
    <property type="entry name" value="SpaA"/>
    <property type="match status" value="1"/>
</dbReference>
<keyword evidence="3" id="KW-0732">Signal</keyword>
<proteinExistence type="predicted"/>
<sequence length="1033" mass="104613">MRSSRVAIVGLLATALIVSGATLASAEDGASAGDTASTPQAITTTSVSFPDAASSAPVEAPAADDSSPQAAPAPALPSAPEQRVMSGEAPATPEPPAETPTEPGEPGEPVDPTDPTVPAADEPAPPRAAAREVAPTAEIAARADSSHADIVIRKRVTAEPTQVTAAPSVNIGTDHSDTVGTVFRLFANTGSNTVGAATAYTCTITTGGECTITVDAVNSGGANSGKRFWVVEQAPVPGSPAALNTYINSELYVGDYTGPQDVRSLVGLTKALGANQTTYMPMTTGVSSGSGYTNIASADLPNTSATVGEAGSFGAVVGSRKNPVIAAKCEATPLRIGIVIDQSASITASQWTTFRNALVDGPNSVLRQLRDANAAVSILGFGSSVVSPNGWHYGSTGPTALPANNTTLQNLIPSSRPGGSSNATNWDAALSTIQSANPSHRYDMVLFVTDGAPNYILNGSQPSSTEVALRSLEAPMYAANAIKAAGTRLVTVGVGAGASGTKVAKNLRAVSGETFGSDYLQGDWDALKQILSDIVTAATCQVPVEVSKTQVNADGSTTTTAANWQFAAALQPGTTSGVTLSGTAGQTTTAGVAGKARWTIRFTQPGGQTAVLKLSETQKSGWALQSVACTLDAVPITTTVGGDGASIVVNGLHPSAGALSCVFTNKQSTPASVTVNKVWKIDGETFAHGDQPGGMDAALALTPAGQTGTPKWGQTRTGFLVGDSVTIAETTSIDPTLLPGCILTGSTIAGPGITGGAALPADGHAVTLASASSTYTVTNSVQCQRLTIVKDVDNRFGGDGTSDDWNGGLFAQRDDQPQLAFDSGETQYVAAGSYALSEAERDGYGQRGLSCTGGTLTGSRVEVAAGAHVTCTFVNEDLPGQVSWTKTDGTTKLAGSEWTLTGPGGRTTVVDDCVGANVAACAGMADQDPAAGAFLLKDLDWGDYSLVETAAPLGYVLDSTPHPFSVGATSAGSVIALGAFINTLGVAPALPLTGGLGSDFYTFFGLGVLVLALLLLAIRRLWVRRQVAEVGTR</sequence>
<evidence type="ECO:0000259" key="4">
    <source>
        <dbReference type="PROSITE" id="PS50234"/>
    </source>
</evidence>
<keyword evidence="2" id="KW-1133">Transmembrane helix</keyword>
<dbReference type="InterPro" id="IPR013783">
    <property type="entry name" value="Ig-like_fold"/>
</dbReference>
<feature type="transmembrane region" description="Helical" evidence="2">
    <location>
        <begin position="1000"/>
        <end position="1018"/>
    </location>
</feature>
<dbReference type="SUPFAM" id="SSF53300">
    <property type="entry name" value="vWA-like"/>
    <property type="match status" value="1"/>
</dbReference>